<organism evidence="1 2">
    <name type="scientific">Lactobacillus phage LJ</name>
    <dbReference type="NCBI Taxonomy" id="2041454"/>
    <lineage>
        <taxon>Viruses</taxon>
        <taxon>Duplodnaviria</taxon>
        <taxon>Heunggongvirae</taxon>
        <taxon>Uroviricota</taxon>
        <taxon>Caudoviricetes</taxon>
        <taxon>Junavirus</taxon>
        <taxon>Junavirus LJ</taxon>
    </lineage>
</organism>
<proteinExistence type="predicted"/>
<dbReference type="EMBL" id="MF999224">
    <property type="protein sequence ID" value="ATN93876.1"/>
    <property type="molecule type" value="Genomic_DNA"/>
</dbReference>
<gene>
    <name evidence="1" type="ORF">LJ_15</name>
</gene>
<keyword evidence="2" id="KW-1185">Reference proteome</keyword>
<evidence type="ECO:0000313" key="2">
    <source>
        <dbReference type="Proteomes" id="UP000229119"/>
    </source>
</evidence>
<sequence length="36" mass="4122">MESEVDDVYISQVTGEPVYVDIKGTLYKLTKVEDEK</sequence>
<protein>
    <submittedName>
        <fullName evidence="1">Uncharacterized protein</fullName>
    </submittedName>
</protein>
<accession>A0A2D1GP93</accession>
<evidence type="ECO:0000313" key="1">
    <source>
        <dbReference type="EMBL" id="ATN93876.1"/>
    </source>
</evidence>
<dbReference type="Proteomes" id="UP000229119">
    <property type="component" value="Segment"/>
</dbReference>
<name>A0A2D1GP93_9CAUD</name>
<reference evidence="1 2" key="1">
    <citation type="submission" date="2017-09" db="EMBL/GenBank/DDBJ databases">
        <title>Complete genomic sequence of the temperate bacteriophage LJ isolated from Lactobacillus casei.</title>
        <authorList>
            <person name="Yu M."/>
            <person name="Qi R."/>
            <person name="Jiang X."/>
            <person name="Tang T."/>
            <person name="Qiao X."/>
            <person name="Jiang Y."/>
            <person name="Wang L."/>
            <person name="Tang L."/>
            <person name="Xu Y."/>
            <person name="Li Y."/>
        </authorList>
    </citation>
    <scope>NUCLEOTIDE SEQUENCE [LARGE SCALE GENOMIC DNA]</scope>
</reference>